<dbReference type="AlphaFoldDB" id="A0A8J6PN87"/>
<dbReference type="PROSITE" id="PS50234">
    <property type="entry name" value="VWFA"/>
    <property type="match status" value="1"/>
</dbReference>
<dbReference type="SMART" id="SM00327">
    <property type="entry name" value="VWA"/>
    <property type="match status" value="1"/>
</dbReference>
<evidence type="ECO:0000256" key="5">
    <source>
        <dbReference type="SAM" id="Phobius"/>
    </source>
</evidence>
<dbReference type="EMBL" id="JACVEL010000001">
    <property type="protein sequence ID" value="MBC9811388.1"/>
    <property type="molecule type" value="Genomic_DNA"/>
</dbReference>
<keyword evidence="8" id="KW-1185">Reference proteome</keyword>
<evidence type="ECO:0000256" key="2">
    <source>
        <dbReference type="ARBA" id="ARBA00022692"/>
    </source>
</evidence>
<dbReference type="InterPro" id="IPR036465">
    <property type="entry name" value="vWFA_dom_sf"/>
</dbReference>
<reference evidence="7" key="1">
    <citation type="submission" date="2020-09" db="EMBL/GenBank/DDBJ databases">
        <title>Taishania pollutisoli gen. nov., sp. nov., Isolated from Tetrabromobisphenol A-Contaminated Soil.</title>
        <authorList>
            <person name="Chen Q."/>
        </authorList>
    </citation>
    <scope>NUCLEOTIDE SEQUENCE</scope>
    <source>
        <strain evidence="7">CZZ-1</strain>
    </source>
</reference>
<feature type="transmembrane region" description="Helical" evidence="5">
    <location>
        <begin position="14"/>
        <end position="35"/>
    </location>
</feature>
<evidence type="ECO:0000256" key="3">
    <source>
        <dbReference type="ARBA" id="ARBA00022989"/>
    </source>
</evidence>
<dbReference type="Gene3D" id="3.40.50.410">
    <property type="entry name" value="von Willebrand factor, type A domain"/>
    <property type="match status" value="1"/>
</dbReference>
<dbReference type="InterPro" id="IPR002035">
    <property type="entry name" value="VWF_A"/>
</dbReference>
<evidence type="ECO:0000259" key="6">
    <source>
        <dbReference type="PROSITE" id="PS50234"/>
    </source>
</evidence>
<keyword evidence="2 5" id="KW-0812">Transmembrane</keyword>
<name>A0A8J6PN87_9FLAO</name>
<comment type="caution">
    <text evidence="7">The sequence shown here is derived from an EMBL/GenBank/DDBJ whole genome shotgun (WGS) entry which is preliminary data.</text>
</comment>
<dbReference type="Pfam" id="PF00092">
    <property type="entry name" value="VWA"/>
    <property type="match status" value="1"/>
</dbReference>
<evidence type="ECO:0000313" key="8">
    <source>
        <dbReference type="Proteomes" id="UP000652681"/>
    </source>
</evidence>
<dbReference type="RefSeq" id="WP_163490576.1">
    <property type="nucleotide sequence ID" value="NZ_JACVEL010000001.1"/>
</dbReference>
<feature type="transmembrane region" description="Helical" evidence="5">
    <location>
        <begin position="55"/>
        <end position="73"/>
    </location>
</feature>
<keyword evidence="4 5" id="KW-0472">Membrane</keyword>
<organism evidence="7 8">
    <name type="scientific">Taishania pollutisoli</name>
    <dbReference type="NCBI Taxonomy" id="2766479"/>
    <lineage>
        <taxon>Bacteria</taxon>
        <taxon>Pseudomonadati</taxon>
        <taxon>Bacteroidota</taxon>
        <taxon>Flavobacteriia</taxon>
        <taxon>Flavobacteriales</taxon>
        <taxon>Crocinitomicaceae</taxon>
        <taxon>Taishania</taxon>
    </lineage>
</organism>
<keyword evidence="1" id="KW-1003">Cell membrane</keyword>
<dbReference type="InterPro" id="IPR050768">
    <property type="entry name" value="UPF0353/GerABKA_families"/>
</dbReference>
<dbReference type="Proteomes" id="UP000652681">
    <property type="component" value="Unassembled WGS sequence"/>
</dbReference>
<accession>A0A8J6PN87</accession>
<evidence type="ECO:0000256" key="1">
    <source>
        <dbReference type="ARBA" id="ARBA00022475"/>
    </source>
</evidence>
<proteinExistence type="predicted"/>
<sequence length="385" mass="43297">MIKQEAMTYQLKRLASLVIVWELIFWAVFVVFVKSGNFLYSGKGTFFSFQEPQQLYWLWMVVIIAGIFLYNAYRNEKIYLSAGEKIRSTVFKPVGTKKAFISYLLFRNALVFLIIAMAQPAFGKKKVAGTVQSMELVICLDVSNSMNTKDVDPAISRLGIAKRAISELINKLGGERIGISIFASDAYTQLPLTLDYYAAKMYVNDIETNMISSQGTNIRSALENAYSIFSDNKKMSKAVILVTDGENHDEDPSDILAKYKEEGIQLAVLGIGTRKGGLVPVDPEMPEKGYKRNALGTTVHSKLNPQFIERIAEKGGGLAVVTEDAYPDLRKMLKEITHMKRVKTESMDFEVEEQRYQIPLAIALVCFAGYLIWSGMYVNKSRSNR</sequence>
<dbReference type="SUPFAM" id="SSF53300">
    <property type="entry name" value="vWA-like"/>
    <property type="match status" value="1"/>
</dbReference>
<dbReference type="PANTHER" id="PTHR22550">
    <property type="entry name" value="SPORE GERMINATION PROTEIN"/>
    <property type="match status" value="1"/>
</dbReference>
<evidence type="ECO:0000256" key="4">
    <source>
        <dbReference type="ARBA" id="ARBA00023136"/>
    </source>
</evidence>
<feature type="domain" description="VWFA" evidence="6">
    <location>
        <begin position="135"/>
        <end position="336"/>
    </location>
</feature>
<dbReference type="PANTHER" id="PTHR22550:SF5">
    <property type="entry name" value="LEUCINE ZIPPER PROTEIN 4"/>
    <property type="match status" value="1"/>
</dbReference>
<feature type="transmembrane region" description="Helical" evidence="5">
    <location>
        <begin position="100"/>
        <end position="122"/>
    </location>
</feature>
<gene>
    <name evidence="7" type="ORF">H9Y05_02765</name>
</gene>
<protein>
    <submittedName>
        <fullName evidence="7">VWA domain-containing protein</fullName>
    </submittedName>
</protein>
<evidence type="ECO:0000313" key="7">
    <source>
        <dbReference type="EMBL" id="MBC9811388.1"/>
    </source>
</evidence>
<keyword evidence="3 5" id="KW-1133">Transmembrane helix</keyword>
<feature type="transmembrane region" description="Helical" evidence="5">
    <location>
        <begin position="356"/>
        <end position="378"/>
    </location>
</feature>